<keyword evidence="3" id="KW-0812">Transmembrane</keyword>
<proteinExistence type="predicted"/>
<dbReference type="Pfam" id="PF09924">
    <property type="entry name" value="LPG_synthase_C"/>
    <property type="match status" value="1"/>
</dbReference>
<evidence type="ECO:0000313" key="7">
    <source>
        <dbReference type="EMBL" id="SNX96367.1"/>
    </source>
</evidence>
<reference evidence="7 8" key="1">
    <citation type="submission" date="2017-09" db="EMBL/GenBank/DDBJ databases">
        <authorList>
            <person name="Ehlers B."/>
            <person name="Leendertz F.H."/>
        </authorList>
    </citation>
    <scope>NUCLEOTIDE SEQUENCE [LARGE SCALE GENOMIC DNA]</scope>
    <source>
        <strain evidence="7 8">DSM 46844</strain>
    </source>
</reference>
<dbReference type="InterPro" id="IPR016181">
    <property type="entry name" value="Acyl_CoA_acyltransferase"/>
</dbReference>
<dbReference type="RefSeq" id="WP_097206398.1">
    <property type="nucleotide sequence ID" value="NZ_JACHXB010000002.1"/>
</dbReference>
<evidence type="ECO:0000256" key="2">
    <source>
        <dbReference type="ARBA" id="ARBA00022475"/>
    </source>
</evidence>
<dbReference type="PANTHER" id="PTHR34697">
    <property type="entry name" value="PHOSPHATIDYLGLYCEROL LYSYLTRANSFERASE"/>
    <property type="match status" value="1"/>
</dbReference>
<dbReference type="SUPFAM" id="SSF55729">
    <property type="entry name" value="Acyl-CoA N-acyltransferases (Nat)"/>
    <property type="match status" value="1"/>
</dbReference>
<keyword evidence="5" id="KW-0472">Membrane</keyword>
<sequence length="338" mass="37073">MPQRTAAPTPPAALDHLRRFGDHPSGFLALAPGNEFFVDDEVPGFVAYRRAGRHRFVFGGPVCDAAAEPRLLDRFLRDSARAGQRVVAVQVPERCLDLFAHRGFVLDQMGATYAVDLAAATLEGPAMRKVRQGVRRGERAGGRVLEVGVDLPWSDRLRRQLDAVDDRWLGPSGKSAKPLRFMVGSRSGPPGDQRRLFVVDVDGCVLGYSQCVPAFGRQPGWLYDLNRLLPGAPDVGDLQVWAVMRRLQGEGAPYFHLGFTPFAELGLPSSPAEPPHSRVGALLLRLLAEHGERLYPTAGAVAWKRKWQPVTVAPEYIAFPGRIRPGAVARLLRLTNVV</sequence>
<keyword evidence="4" id="KW-1133">Transmembrane helix</keyword>
<dbReference type="GO" id="GO:0005886">
    <property type="term" value="C:plasma membrane"/>
    <property type="evidence" value="ECO:0007669"/>
    <property type="project" value="UniProtKB-SubCell"/>
</dbReference>
<dbReference type="GO" id="GO:0055091">
    <property type="term" value="P:phospholipid homeostasis"/>
    <property type="evidence" value="ECO:0007669"/>
    <property type="project" value="TreeGrafter"/>
</dbReference>
<accession>A0A285EBL2</accession>
<protein>
    <submittedName>
        <fullName evidence="7">Uncharacterized conserved protein</fullName>
    </submittedName>
</protein>
<keyword evidence="8" id="KW-1185">Reference proteome</keyword>
<evidence type="ECO:0000256" key="1">
    <source>
        <dbReference type="ARBA" id="ARBA00004651"/>
    </source>
</evidence>
<dbReference type="PANTHER" id="PTHR34697:SF2">
    <property type="entry name" value="PHOSPHATIDYLGLYCEROL LYSYLTRANSFERASE"/>
    <property type="match status" value="1"/>
</dbReference>
<evidence type="ECO:0000259" key="6">
    <source>
        <dbReference type="Pfam" id="PF09924"/>
    </source>
</evidence>
<dbReference type="GO" id="GO:0016755">
    <property type="term" value="F:aminoacyltransferase activity"/>
    <property type="evidence" value="ECO:0007669"/>
    <property type="project" value="TreeGrafter"/>
</dbReference>
<organism evidence="7 8">
    <name type="scientific">Geodermatophilus sabuli</name>
    <dbReference type="NCBI Taxonomy" id="1564158"/>
    <lineage>
        <taxon>Bacteria</taxon>
        <taxon>Bacillati</taxon>
        <taxon>Actinomycetota</taxon>
        <taxon>Actinomycetes</taxon>
        <taxon>Geodermatophilales</taxon>
        <taxon>Geodermatophilaceae</taxon>
        <taxon>Geodermatophilus</taxon>
    </lineage>
</organism>
<evidence type="ECO:0000256" key="4">
    <source>
        <dbReference type="ARBA" id="ARBA00022989"/>
    </source>
</evidence>
<evidence type="ECO:0000256" key="5">
    <source>
        <dbReference type="ARBA" id="ARBA00023136"/>
    </source>
</evidence>
<evidence type="ECO:0000313" key="8">
    <source>
        <dbReference type="Proteomes" id="UP000219514"/>
    </source>
</evidence>
<dbReference type="AlphaFoldDB" id="A0A285EBL2"/>
<comment type="subcellular location">
    <subcellularLocation>
        <location evidence="1">Cell membrane</location>
        <topology evidence="1">Multi-pass membrane protein</topology>
    </subcellularLocation>
</comment>
<name>A0A285EBL2_9ACTN</name>
<dbReference type="InterPro" id="IPR051211">
    <property type="entry name" value="PG_lysyltransferase"/>
</dbReference>
<dbReference type="OrthoDB" id="4464389at2"/>
<dbReference type="InterPro" id="IPR024320">
    <property type="entry name" value="LPG_synthase_C"/>
</dbReference>
<keyword evidence="2" id="KW-1003">Cell membrane</keyword>
<dbReference type="EMBL" id="OBDO01000004">
    <property type="protein sequence ID" value="SNX96367.1"/>
    <property type="molecule type" value="Genomic_DNA"/>
</dbReference>
<gene>
    <name evidence="7" type="ORF">SAMN06893097_10481</name>
</gene>
<evidence type="ECO:0000256" key="3">
    <source>
        <dbReference type="ARBA" id="ARBA00022692"/>
    </source>
</evidence>
<feature type="domain" description="Phosphatidylglycerol lysyltransferase C-terminal" evidence="6">
    <location>
        <begin position="17"/>
        <end position="319"/>
    </location>
</feature>
<dbReference type="Proteomes" id="UP000219514">
    <property type="component" value="Unassembled WGS sequence"/>
</dbReference>